<evidence type="ECO:0008006" key="4">
    <source>
        <dbReference type="Google" id="ProtNLM"/>
    </source>
</evidence>
<dbReference type="PANTHER" id="PTHR13452:SF13">
    <property type="entry name" value="OS02G0672400 PROTEIN"/>
    <property type="match status" value="1"/>
</dbReference>
<organism evidence="2 3">
    <name type="scientific">Vanilla planifolia</name>
    <name type="common">Vanilla</name>
    <dbReference type="NCBI Taxonomy" id="51239"/>
    <lineage>
        <taxon>Eukaryota</taxon>
        <taxon>Viridiplantae</taxon>
        <taxon>Streptophyta</taxon>
        <taxon>Embryophyta</taxon>
        <taxon>Tracheophyta</taxon>
        <taxon>Spermatophyta</taxon>
        <taxon>Magnoliopsida</taxon>
        <taxon>Liliopsida</taxon>
        <taxon>Asparagales</taxon>
        <taxon>Orchidaceae</taxon>
        <taxon>Vanilloideae</taxon>
        <taxon>Vanilleae</taxon>
        <taxon>Vanilla</taxon>
    </lineage>
</organism>
<protein>
    <recommendedName>
        <fullName evidence="4">THUMP domain-containing protein</fullName>
    </recommendedName>
</protein>
<dbReference type="InterPro" id="IPR040183">
    <property type="entry name" value="THUMPD1-like"/>
</dbReference>
<sequence>MADLRFAGERSAEDEMGLRQGEEEGEHNDDSQELKPWEQHSAIISIPRYDYKAPSSLMERSHSGFLITCPIKREKSATKEAITILEEHISLCCHDNSNKSKSCSRTVSAKRKKMRVLDAGTDDSLEISRDRKKSPNSGEAAEMSSSPSVSDENAKRNSILSLVKLTRSGLLLFTLPNGEDCQVIDVLCSIFRSLSSANQKPPIWCHRIFPIQATCCLTEKDLQAVVNKLVLQYLSSHRDQTKSSIKFAVGYNRRGIEETEIKNQKHTTMITLLDRNTCFNVVAVAFKNVIENSTVDLKSPEVVVLVDLLPLYGVPLDSLVVGVSVLPCELVMTKPRLCIRPLATNMKGKEGGLDA</sequence>
<feature type="compositionally biased region" description="Polar residues" evidence="1">
    <location>
        <begin position="143"/>
        <end position="152"/>
    </location>
</feature>
<dbReference type="OrthoDB" id="367221at2759"/>
<dbReference type="EMBL" id="JADCNM010000003">
    <property type="protein sequence ID" value="KAG0490184.1"/>
    <property type="molecule type" value="Genomic_DNA"/>
</dbReference>
<evidence type="ECO:0000256" key="1">
    <source>
        <dbReference type="SAM" id="MobiDB-lite"/>
    </source>
</evidence>
<feature type="region of interest" description="Disordered" evidence="1">
    <location>
        <begin position="1"/>
        <end position="36"/>
    </location>
</feature>
<accession>A0A835RJL1</accession>
<reference evidence="2 3" key="1">
    <citation type="journal article" date="2020" name="Nat. Food">
        <title>A phased Vanilla planifolia genome enables genetic improvement of flavour and production.</title>
        <authorList>
            <person name="Hasing T."/>
            <person name="Tang H."/>
            <person name="Brym M."/>
            <person name="Khazi F."/>
            <person name="Huang T."/>
            <person name="Chambers A.H."/>
        </authorList>
    </citation>
    <scope>NUCLEOTIDE SEQUENCE [LARGE SCALE GENOMIC DNA]</scope>
    <source>
        <tissue evidence="2">Leaf</tissue>
    </source>
</reference>
<dbReference type="GO" id="GO:0006400">
    <property type="term" value="P:tRNA modification"/>
    <property type="evidence" value="ECO:0007669"/>
    <property type="project" value="InterPro"/>
</dbReference>
<dbReference type="GO" id="GO:0003723">
    <property type="term" value="F:RNA binding"/>
    <property type="evidence" value="ECO:0007669"/>
    <property type="project" value="InterPro"/>
</dbReference>
<gene>
    <name evidence="2" type="ORF">HPP92_007047</name>
</gene>
<dbReference type="AlphaFoldDB" id="A0A835RJL1"/>
<comment type="caution">
    <text evidence="2">The sequence shown here is derived from an EMBL/GenBank/DDBJ whole genome shotgun (WGS) entry which is preliminary data.</text>
</comment>
<evidence type="ECO:0000313" key="3">
    <source>
        <dbReference type="Proteomes" id="UP000639772"/>
    </source>
</evidence>
<proteinExistence type="predicted"/>
<dbReference type="Proteomes" id="UP000639772">
    <property type="component" value="Chromosome 3"/>
</dbReference>
<name>A0A835RJL1_VANPL</name>
<dbReference type="PANTHER" id="PTHR13452">
    <property type="entry name" value="THUMP DOMAIN CONTAINING PROTEIN 1-RELATED"/>
    <property type="match status" value="1"/>
</dbReference>
<dbReference type="SUPFAM" id="SSF143437">
    <property type="entry name" value="THUMP domain-like"/>
    <property type="match status" value="1"/>
</dbReference>
<evidence type="ECO:0000313" key="2">
    <source>
        <dbReference type="EMBL" id="KAG0490184.1"/>
    </source>
</evidence>
<feature type="region of interest" description="Disordered" evidence="1">
    <location>
        <begin position="120"/>
        <end position="152"/>
    </location>
</feature>